<gene>
    <name evidence="20" type="ORF">TGEB3V08_LOCUS5227</name>
</gene>
<dbReference type="InterPro" id="IPR025887">
    <property type="entry name" value="Glyco_hydro_31_N_dom"/>
</dbReference>
<evidence type="ECO:0000256" key="18">
    <source>
        <dbReference type="SAM" id="SignalP"/>
    </source>
</evidence>
<comment type="similarity">
    <text evidence="3">Belongs to the glycosyl hydrolase 31 family.</text>
</comment>
<proteinExistence type="inferred from homology"/>
<comment type="subcellular location">
    <subcellularLocation>
        <location evidence="1">Endoplasmic reticulum</location>
    </subcellularLocation>
</comment>
<evidence type="ECO:0000259" key="19">
    <source>
        <dbReference type="PROSITE" id="PS50157"/>
    </source>
</evidence>
<dbReference type="Pfam" id="PF13912">
    <property type="entry name" value="zf-C2H2_6"/>
    <property type="match status" value="1"/>
</dbReference>
<dbReference type="GO" id="GO:0090599">
    <property type="term" value="F:alpha-glucosidase activity"/>
    <property type="evidence" value="ECO:0007669"/>
    <property type="project" value="TreeGrafter"/>
</dbReference>
<dbReference type="PANTHER" id="PTHR22762:SF54">
    <property type="entry name" value="BCDNA.GH04962"/>
    <property type="match status" value="1"/>
</dbReference>
<keyword evidence="5 18" id="KW-0732">Signal</keyword>
<reference evidence="20" key="1">
    <citation type="submission" date="2020-11" db="EMBL/GenBank/DDBJ databases">
        <authorList>
            <person name="Tran Van P."/>
        </authorList>
    </citation>
    <scope>NUCLEOTIDE SEQUENCE</scope>
</reference>
<keyword evidence="7 16" id="KW-0863">Zinc-finger</keyword>
<evidence type="ECO:0000256" key="16">
    <source>
        <dbReference type="PROSITE-ProRule" id="PRU00042"/>
    </source>
</evidence>
<evidence type="ECO:0000256" key="13">
    <source>
        <dbReference type="ARBA" id="ARBA00023180"/>
    </source>
</evidence>
<organism evidence="20">
    <name type="scientific">Timema genevievae</name>
    <name type="common">Walking stick</name>
    <dbReference type="NCBI Taxonomy" id="629358"/>
    <lineage>
        <taxon>Eukaryota</taxon>
        <taxon>Metazoa</taxon>
        <taxon>Ecdysozoa</taxon>
        <taxon>Arthropoda</taxon>
        <taxon>Hexapoda</taxon>
        <taxon>Insecta</taxon>
        <taxon>Pterygota</taxon>
        <taxon>Neoptera</taxon>
        <taxon>Polyneoptera</taxon>
        <taxon>Phasmatodea</taxon>
        <taxon>Timematodea</taxon>
        <taxon>Timematoidea</taxon>
        <taxon>Timematidae</taxon>
        <taxon>Timema</taxon>
    </lineage>
</organism>
<evidence type="ECO:0000256" key="3">
    <source>
        <dbReference type="ARBA" id="ARBA00007806"/>
    </source>
</evidence>
<dbReference type="Gene3D" id="3.30.160.60">
    <property type="entry name" value="Classic Zinc Finger"/>
    <property type="match status" value="4"/>
</dbReference>
<keyword evidence="12" id="KW-0804">Transcription</keyword>
<keyword evidence="9" id="KW-0256">Endoplasmic reticulum</keyword>
<feature type="chain" id="PRO_5030722546" description="Glucosidase II subunit alpha" evidence="18">
    <location>
        <begin position="25"/>
        <end position="1682"/>
    </location>
</feature>
<feature type="domain" description="C2H2-type" evidence="19">
    <location>
        <begin position="1158"/>
        <end position="1187"/>
    </location>
</feature>
<dbReference type="GO" id="GO:0008270">
    <property type="term" value="F:zinc ion binding"/>
    <property type="evidence" value="ECO:0007669"/>
    <property type="project" value="UniProtKB-KW"/>
</dbReference>
<dbReference type="PANTHER" id="PTHR22762">
    <property type="entry name" value="ALPHA-GLUCOSIDASE"/>
    <property type="match status" value="1"/>
</dbReference>
<dbReference type="GO" id="GO:0005783">
    <property type="term" value="C:endoplasmic reticulum"/>
    <property type="evidence" value="ECO:0007669"/>
    <property type="project" value="UniProtKB-SubCell"/>
</dbReference>
<evidence type="ECO:0000256" key="14">
    <source>
        <dbReference type="ARBA" id="ARBA00023295"/>
    </source>
</evidence>
<feature type="signal peptide" evidence="18">
    <location>
        <begin position="1"/>
        <end position="24"/>
    </location>
</feature>
<dbReference type="InterPro" id="IPR036236">
    <property type="entry name" value="Znf_C2H2_sf"/>
</dbReference>
<sequence length="1682" mass="190049">MTSLGLTNWPIVLLSAILAYSVVGVDRNNFKTCQQSSFCRRCRGVEPGKSPYELQLNTLRVEDSSVEAILINTNNLVQFKFQLFTLLDATFRMKINELAPLKPRYEVQYALVGEPSLAKLEVLERSAEHVTIKSGDNKVKIYGAPFRLDFFSGDHLVISSNARGLMRFEHIRQKPEKKEEVEGEQPVEEAPLDDDTASDPGAWEENFKSFHDSKPNGPEAVALDFSFVGAQNAFGIPEHADSFALKSTKGTDPYRLYNLDVFEYEIHNGMSLYGAIPLIVAHGVTHTTGVFWLNGAETWVDIMGTSDQNVVSSIVNFVSGADRTPQVDAHFISESGIIDTFFMLGPQPKDVFRQYTKLTGTAPLPQYFALGYHQSRWNYNDQDDVRNVHAKFDEHDLPMDVMWLDIEHTDNKKYFTWDQTKFTQPIDMINNLTAKGRKLVIIVDPHIKRDGNYFLHQDAENNGYYVKNKEGKDFEGWCWPGSSSYLDLFSPSVRDYYSSRYLLENHQGSTLDLYIWNDMNEPSVFSGPEVTMDKDCRYTAMWTGDNSADWSHLKITIPMCLSVALAGMSFCGADVGGFFKTPDSELIVRWYQLGAFQPFFRAHSHIDTKRREPWLYDEQTLMLIREVLRKRYSYLPYWYTLFYEHETTGAPVMRPLWAEFPSELATFTIDDEHLIGNALLVHPVTDSGASSVNVYFPGPDTWWYSVDTYQKYVGGTNIQIPVNMRSIPVYQRGGTIIPKKERIRRSSVLSFDDPYTLIVALDKNNSAAGTLYIDDGESFEYRSGKYLYLSLQFDGKTLSSSFIDHTQYPTKSWLERVIVVGWQTPVSQAQVTSKTHKIKVRKMNIGSHLVDSQVYVQIPSNTTHSRNPSPSNDQDDIHICGACKESFSDINVFLEHKHSGCINVEKKPVGQSFAGYLTNNTSSNSSGMPSIGPQYFRVIVDRGTLKLEQKDSNEIPHHKLQLEDDNKESHILRSRLLESQVSPHMQHQSFQGDNSEIHSLVAHEQQTRREFQIDEEDVATLLANQLANEVVNSVNDSPCSPSREELLSLDHVPDEMIIPDHRHTLTMEDMELTSGISLSSNDNLKLDSNSTNTGTTQSVSIIVSTTSQESLSVDKFITQTSKIVSHDEKEQETPQELSYLVRPKFVVVSKSSRGKKRHDCQVERCDFSTLYFKDLVRHMRKHTGERPFQCTTCQRSFSRGDKLQMHMRIHTGEKPHQCKLCDYATIDSGSLRKHMRIHNDERPYKFVIKQSRKPFRENHAQCTQLGSNSDLPIFGSPVQHESSALDHAVTEVANLTVHIRLNHSETRSIKCNVCEHVSTSRKAAKEHETNHSEEVLKCGVCLFACMGPSCMKNHLKTHTVITVAQDKQYSCKHCSYTSKQLGNLRIHMRIKHPGMKFCRKEKLNAKDPPSSSKASPSTRSSAVTKSTTSKPFLYKSYRCTFCDASFVREDSWRSHIRQHQAQESNSLTIPVSNAGSNAIEILSRAAAETSVACEQERAAQNNDSFLTLNSSSLESTENNSLNDSVSDPQLEEQSKDESSNSLTYPSNKEKSDDSLEQTHTQDPSQFQPVLLYVQNADIQNMSLDETGPFIVTGHCGQYLASLTDQSTLMEQLTASLQPGMQYVLSAPLEGVVGANGDAAFLQANVPRDEENTTVPLPSLIPIHTNGRNTQQKHFCAPLITKD</sequence>
<feature type="domain" description="C2H2-type" evidence="19">
    <location>
        <begin position="1216"/>
        <end position="1243"/>
    </location>
</feature>
<evidence type="ECO:0000256" key="1">
    <source>
        <dbReference type="ARBA" id="ARBA00004240"/>
    </source>
</evidence>
<evidence type="ECO:0000256" key="10">
    <source>
        <dbReference type="ARBA" id="ARBA00022833"/>
    </source>
</evidence>
<feature type="compositionally biased region" description="Low complexity" evidence="17">
    <location>
        <begin position="1512"/>
        <end position="1522"/>
    </location>
</feature>
<keyword evidence="13" id="KW-0325">Glycoprotein</keyword>
<evidence type="ECO:0000256" key="12">
    <source>
        <dbReference type="ARBA" id="ARBA00023163"/>
    </source>
</evidence>
<dbReference type="SUPFAM" id="SSF74650">
    <property type="entry name" value="Galactose mutarotase-like"/>
    <property type="match status" value="1"/>
</dbReference>
<dbReference type="PROSITE" id="PS50157">
    <property type="entry name" value="ZINC_FINGER_C2H2_2"/>
    <property type="match status" value="5"/>
</dbReference>
<dbReference type="FunFam" id="3.30.160.60:FF:000032">
    <property type="entry name" value="Krueppel-like factor 4"/>
    <property type="match status" value="1"/>
</dbReference>
<dbReference type="GO" id="GO:0030246">
    <property type="term" value="F:carbohydrate binding"/>
    <property type="evidence" value="ECO:0007669"/>
    <property type="project" value="InterPro"/>
</dbReference>
<name>A0A7R9JXK9_TIMGE</name>
<evidence type="ECO:0000256" key="4">
    <source>
        <dbReference type="ARBA" id="ARBA00022723"/>
    </source>
</evidence>
<dbReference type="InterPro" id="IPR048395">
    <property type="entry name" value="Glyco_hydro_31_C"/>
</dbReference>
<dbReference type="Pfam" id="PF00096">
    <property type="entry name" value="zf-C2H2"/>
    <property type="match status" value="3"/>
</dbReference>
<dbReference type="InterPro" id="IPR013087">
    <property type="entry name" value="Znf_C2H2_type"/>
</dbReference>
<dbReference type="Pfam" id="PF21365">
    <property type="entry name" value="Glyco_hydro_31_3rd"/>
    <property type="match status" value="1"/>
</dbReference>
<feature type="domain" description="C2H2-type" evidence="19">
    <location>
        <begin position="1437"/>
        <end position="1464"/>
    </location>
</feature>
<feature type="domain" description="C2H2-type" evidence="19">
    <location>
        <begin position="1188"/>
        <end position="1215"/>
    </location>
</feature>
<evidence type="ECO:0000256" key="8">
    <source>
        <dbReference type="ARBA" id="ARBA00022801"/>
    </source>
</evidence>
<dbReference type="SMART" id="SM00355">
    <property type="entry name" value="ZnF_C2H2"/>
    <property type="match status" value="8"/>
</dbReference>
<dbReference type="GO" id="GO:0005975">
    <property type="term" value="P:carbohydrate metabolic process"/>
    <property type="evidence" value="ECO:0007669"/>
    <property type="project" value="InterPro"/>
</dbReference>
<feature type="region of interest" description="Disordered" evidence="17">
    <location>
        <begin position="1512"/>
        <end position="1563"/>
    </location>
</feature>
<dbReference type="SUPFAM" id="SSF51011">
    <property type="entry name" value="Glycosyl hydrolase domain"/>
    <property type="match status" value="1"/>
</dbReference>
<protein>
    <recommendedName>
        <fullName evidence="15">Glucosidase II subunit alpha</fullName>
    </recommendedName>
</protein>
<feature type="compositionally biased region" description="Low complexity" evidence="17">
    <location>
        <begin position="1408"/>
        <end position="1421"/>
    </location>
</feature>
<dbReference type="Gene3D" id="2.60.40.1760">
    <property type="entry name" value="glycosyl hydrolase (family 31)"/>
    <property type="match status" value="1"/>
</dbReference>
<evidence type="ECO:0000256" key="6">
    <source>
        <dbReference type="ARBA" id="ARBA00022737"/>
    </source>
</evidence>
<keyword evidence="8" id="KW-0378">Hydrolase</keyword>
<dbReference type="Gene3D" id="3.20.20.80">
    <property type="entry name" value="Glycosidases"/>
    <property type="match status" value="2"/>
</dbReference>
<dbReference type="Pfam" id="PF13802">
    <property type="entry name" value="Gal_mutarotas_2"/>
    <property type="match status" value="1"/>
</dbReference>
<dbReference type="InterPro" id="IPR011013">
    <property type="entry name" value="Gal_mutarotase_sf_dom"/>
</dbReference>
<dbReference type="SUPFAM" id="SSF51445">
    <property type="entry name" value="(Trans)glycosidases"/>
    <property type="match status" value="1"/>
</dbReference>
<evidence type="ECO:0000256" key="2">
    <source>
        <dbReference type="ARBA" id="ARBA00004833"/>
    </source>
</evidence>
<keyword evidence="11" id="KW-0805">Transcription regulation</keyword>
<evidence type="ECO:0000256" key="15">
    <source>
        <dbReference type="ARBA" id="ARBA00042895"/>
    </source>
</evidence>
<evidence type="ECO:0000256" key="11">
    <source>
        <dbReference type="ARBA" id="ARBA00023015"/>
    </source>
</evidence>
<evidence type="ECO:0000256" key="5">
    <source>
        <dbReference type="ARBA" id="ARBA00022729"/>
    </source>
</evidence>
<dbReference type="SUPFAM" id="SSF57667">
    <property type="entry name" value="beta-beta-alpha zinc fingers"/>
    <property type="match status" value="3"/>
</dbReference>
<evidence type="ECO:0000313" key="20">
    <source>
        <dbReference type="EMBL" id="CAD7593182.1"/>
    </source>
</evidence>
<keyword evidence="14" id="KW-0326">Glycosidase</keyword>
<accession>A0A7R9JXK9</accession>
<feature type="region of interest" description="Disordered" evidence="17">
    <location>
        <begin position="1403"/>
        <end position="1423"/>
    </location>
</feature>
<keyword evidence="10" id="KW-0862">Zinc</keyword>
<dbReference type="FunFam" id="3.30.160.60:FF:002452">
    <property type="entry name" value="zinc finger protein 142 isoform X4"/>
    <property type="match status" value="1"/>
</dbReference>
<dbReference type="EMBL" id="OE840909">
    <property type="protein sequence ID" value="CAD7593182.1"/>
    <property type="molecule type" value="Genomic_DNA"/>
</dbReference>
<feature type="region of interest" description="Disordered" evidence="17">
    <location>
        <begin position="174"/>
        <end position="198"/>
    </location>
</feature>
<evidence type="ECO:0000256" key="9">
    <source>
        <dbReference type="ARBA" id="ARBA00022824"/>
    </source>
</evidence>
<evidence type="ECO:0000256" key="17">
    <source>
        <dbReference type="SAM" id="MobiDB-lite"/>
    </source>
</evidence>
<dbReference type="Gene3D" id="2.60.40.1180">
    <property type="entry name" value="Golgi alpha-mannosidase II"/>
    <property type="match status" value="2"/>
</dbReference>
<dbReference type="CDD" id="cd06603">
    <property type="entry name" value="GH31_GANC_GANAB_alpha"/>
    <property type="match status" value="1"/>
</dbReference>
<comment type="pathway">
    <text evidence="2">Glycan metabolism; N-glycan metabolism.</text>
</comment>
<keyword evidence="4" id="KW-0479">Metal-binding</keyword>
<dbReference type="FunFam" id="3.20.20.80:FF:000039">
    <property type="entry name" value="Glucosidase, alpha neutral C"/>
    <property type="match status" value="1"/>
</dbReference>
<dbReference type="InterPro" id="IPR013780">
    <property type="entry name" value="Glyco_hydro_b"/>
</dbReference>
<dbReference type="GO" id="GO:0006491">
    <property type="term" value="P:N-glycan processing"/>
    <property type="evidence" value="ECO:0007669"/>
    <property type="project" value="TreeGrafter"/>
</dbReference>
<feature type="domain" description="C2H2-type" evidence="19">
    <location>
        <begin position="1369"/>
        <end position="1397"/>
    </location>
</feature>
<dbReference type="Pfam" id="PF01055">
    <property type="entry name" value="Glyco_hydro_31_2nd"/>
    <property type="match status" value="2"/>
</dbReference>
<evidence type="ECO:0000256" key="7">
    <source>
        <dbReference type="ARBA" id="ARBA00022771"/>
    </source>
</evidence>
<dbReference type="CDD" id="cd14752">
    <property type="entry name" value="GH31_N"/>
    <property type="match status" value="1"/>
</dbReference>
<feature type="compositionally biased region" description="Acidic residues" evidence="17">
    <location>
        <begin position="181"/>
        <end position="197"/>
    </location>
</feature>
<dbReference type="PROSITE" id="PS00028">
    <property type="entry name" value="ZINC_FINGER_C2H2_1"/>
    <property type="match status" value="2"/>
</dbReference>
<keyword evidence="6" id="KW-0677">Repeat</keyword>
<dbReference type="InterPro" id="IPR000322">
    <property type="entry name" value="Glyco_hydro_31_TIM"/>
</dbReference>
<dbReference type="FunFam" id="2.60.40.1180:FF:000023">
    <property type="entry name" value="neutral alpha-glucosidase AB isoform X2"/>
    <property type="match status" value="1"/>
</dbReference>
<dbReference type="InterPro" id="IPR017853">
    <property type="entry name" value="GH"/>
</dbReference>